<dbReference type="AlphaFoldDB" id="X8CFJ7"/>
<feature type="region of interest" description="Disordered" evidence="1">
    <location>
        <begin position="1"/>
        <end position="25"/>
    </location>
</feature>
<proteinExistence type="predicted"/>
<dbReference type="PATRIC" id="fig|1299331.3.peg.5558"/>
<name>X8CFJ7_MYCIT</name>
<organism evidence="2 3">
    <name type="scientific">Mycobacterium intracellulare 1956</name>
    <dbReference type="NCBI Taxonomy" id="1299331"/>
    <lineage>
        <taxon>Bacteria</taxon>
        <taxon>Bacillati</taxon>
        <taxon>Actinomycetota</taxon>
        <taxon>Actinomycetes</taxon>
        <taxon>Mycobacteriales</taxon>
        <taxon>Mycobacteriaceae</taxon>
        <taxon>Mycobacterium</taxon>
        <taxon>Mycobacterium avium complex (MAC)</taxon>
    </lineage>
</organism>
<evidence type="ECO:0000256" key="1">
    <source>
        <dbReference type="SAM" id="MobiDB-lite"/>
    </source>
</evidence>
<dbReference type="EMBL" id="JAOG01000003">
    <property type="protein sequence ID" value="EUA54045.1"/>
    <property type="molecule type" value="Genomic_DNA"/>
</dbReference>
<accession>X8CFJ7</accession>
<dbReference type="Proteomes" id="UP000020825">
    <property type="component" value="Unassembled WGS sequence"/>
</dbReference>
<reference evidence="2 3" key="1">
    <citation type="submission" date="2013-12" db="EMBL/GenBank/DDBJ databases">
        <authorList>
            <person name="Zelazny A."/>
            <person name="Olivier K."/>
            <person name="Holland S."/>
            <person name="Lenaerts A."/>
            <person name="Ordway D."/>
            <person name="DeGroote M.A."/>
            <person name="Parker T."/>
            <person name="Sizemore C."/>
            <person name="Tallon L.J."/>
            <person name="Sadzewicz L.K."/>
            <person name="Sengamalay N."/>
            <person name="Fraser C.M."/>
            <person name="Hine E."/>
            <person name="Shefchek K.A."/>
            <person name="Das S.P."/>
            <person name="Tettelin H."/>
        </authorList>
    </citation>
    <scope>NUCLEOTIDE SEQUENCE [LARGE SCALE GENOMIC DNA]</scope>
    <source>
        <strain evidence="2 3">1956</strain>
    </source>
</reference>
<sequence>MSQPAGDPVTFHRRPDGLADNESDVGRRRVAAVGFAPEVHDNVGLCHADPVLHRRVKLN</sequence>
<evidence type="ECO:0000313" key="3">
    <source>
        <dbReference type="Proteomes" id="UP000020825"/>
    </source>
</evidence>
<protein>
    <submittedName>
        <fullName evidence="2">Uncharacterized protein</fullName>
    </submittedName>
</protein>
<evidence type="ECO:0000313" key="2">
    <source>
        <dbReference type="EMBL" id="EUA54045.1"/>
    </source>
</evidence>
<comment type="caution">
    <text evidence="2">The sequence shown here is derived from an EMBL/GenBank/DDBJ whole genome shotgun (WGS) entry which is preliminary data.</text>
</comment>
<gene>
    <name evidence="2" type="ORF">I550_5683</name>
</gene>